<gene>
    <name evidence="3" type="primary">ORF31</name>
</gene>
<dbReference type="Proteomes" id="UP000163076">
    <property type="component" value="Segment"/>
</dbReference>
<evidence type="ECO:0000313" key="4">
    <source>
        <dbReference type="Proteomes" id="UP000163076"/>
    </source>
</evidence>
<evidence type="ECO:0000313" key="3">
    <source>
        <dbReference type="EMBL" id="AIU39477.1"/>
    </source>
</evidence>
<protein>
    <submittedName>
        <fullName evidence="3">Protein UL92</fullName>
    </submittedName>
</protein>
<dbReference type="EMBL" id="KM924294">
    <property type="protein sequence ID" value="AIU39477.1"/>
    <property type="molecule type" value="Genomic_DNA"/>
</dbReference>
<comment type="similarity">
    <text evidence="1">Belongs to the herpesviridae UL92 family.</text>
</comment>
<dbReference type="InterPro" id="IPR004289">
    <property type="entry name" value="Herpes_UL92"/>
</dbReference>
<sequence length="287" mass="30296">MSGVFFEAAAGAAGRPAGLPGRGGQPGLAGAEGGEGRAGPGAHGDGVRQGGGLQTGGAGAAARHRGAVAPTKLRCGGPEGCYYVRVESLICALHGVSSLYVCRACENYHVCDGGDECIVVNTGDNMVCFLTGNCVADNIQDFCDLNIAVKKKEMECAPTDDYNTFLGIAEAIKKDIFTFFNREDGKLAEIREAILTEGGLRPEIGRLIEVTLRVSIHIFSKSDHGYDVICSMYVQIIISIYSTKTVYNGLLFKCTKNKRYDSVLKKMRELWMSTSATGGCAGAAAAD</sequence>
<reference evidence="3 4" key="1">
    <citation type="journal article" date="2015" name="Genome Announc.">
        <title>Genome sequences of equid herpesviruses 2 and 5.</title>
        <authorList>
            <person name="Wilkie G.S."/>
            <person name="Kerr K."/>
            <person name="Stewart J.P."/>
            <person name="Studdert M.J."/>
            <person name="Davison A.J."/>
        </authorList>
    </citation>
    <scope>NUCLEOTIDE SEQUENCE [LARGE SCALE GENOMIC DNA]</scope>
    <source>
        <strain evidence="3">G9/92</strain>
    </source>
</reference>
<evidence type="ECO:0000256" key="2">
    <source>
        <dbReference type="SAM" id="MobiDB-lite"/>
    </source>
</evidence>
<name>A0A0B4Q5D3_9GAMA</name>
<feature type="region of interest" description="Disordered" evidence="2">
    <location>
        <begin position="13"/>
        <end position="58"/>
    </location>
</feature>
<dbReference type="Pfam" id="PF03048">
    <property type="entry name" value="Herpes_UL92"/>
    <property type="match status" value="1"/>
</dbReference>
<accession>A0A0B4Q5D3</accession>
<proteinExistence type="inferred from homology"/>
<organism evidence="3 4">
    <name type="scientific">Equid gammaherpesvirus 2</name>
    <name type="common">Equine herpesvirus 2</name>
    <dbReference type="NCBI Taxonomy" id="12657"/>
    <lineage>
        <taxon>Viruses</taxon>
        <taxon>Duplodnaviria</taxon>
        <taxon>Heunggongvirae</taxon>
        <taxon>Peploviricota</taxon>
        <taxon>Herviviricetes</taxon>
        <taxon>Herpesvirales</taxon>
        <taxon>Orthoherpesviridae</taxon>
        <taxon>Gammaherpesvirinae</taxon>
        <taxon>Percavirus</taxon>
        <taxon>Percavirus equidgamma2</taxon>
    </lineage>
</organism>
<feature type="compositionally biased region" description="Gly residues" evidence="2">
    <location>
        <begin position="20"/>
        <end position="58"/>
    </location>
</feature>
<evidence type="ECO:0000256" key="1">
    <source>
        <dbReference type="ARBA" id="ARBA00009153"/>
    </source>
</evidence>